<keyword evidence="3" id="KW-1185">Reference proteome</keyword>
<sequence>MAEKPWPILVHFGGRMANEIKADLLWGNAAAKFIARKHPIALLINSYDATAMGISPHHRPLRPTLQGPHNLEAPPLPRDCLQSRRRLG</sequence>
<comment type="caution">
    <text evidence="2">The sequence shown here is derived from an EMBL/GenBank/DDBJ whole genome shotgun (WGS) entry which is preliminary data.</text>
</comment>
<feature type="region of interest" description="Disordered" evidence="1">
    <location>
        <begin position="55"/>
        <end position="88"/>
    </location>
</feature>
<evidence type="ECO:0000313" key="3">
    <source>
        <dbReference type="Proteomes" id="UP000479710"/>
    </source>
</evidence>
<evidence type="ECO:0000313" key="2">
    <source>
        <dbReference type="EMBL" id="KAF0913311.1"/>
    </source>
</evidence>
<proteinExistence type="predicted"/>
<accession>A0A6G1DLM8</accession>
<dbReference type="EMBL" id="SPHZ02000006">
    <property type="protein sequence ID" value="KAF0913311.1"/>
    <property type="molecule type" value="Genomic_DNA"/>
</dbReference>
<dbReference type="AlphaFoldDB" id="A0A6G1DLM8"/>
<evidence type="ECO:0000256" key="1">
    <source>
        <dbReference type="SAM" id="MobiDB-lite"/>
    </source>
</evidence>
<dbReference type="Proteomes" id="UP000479710">
    <property type="component" value="Unassembled WGS sequence"/>
</dbReference>
<organism evidence="2 3">
    <name type="scientific">Oryza meyeriana var. granulata</name>
    <dbReference type="NCBI Taxonomy" id="110450"/>
    <lineage>
        <taxon>Eukaryota</taxon>
        <taxon>Viridiplantae</taxon>
        <taxon>Streptophyta</taxon>
        <taxon>Embryophyta</taxon>
        <taxon>Tracheophyta</taxon>
        <taxon>Spermatophyta</taxon>
        <taxon>Magnoliopsida</taxon>
        <taxon>Liliopsida</taxon>
        <taxon>Poales</taxon>
        <taxon>Poaceae</taxon>
        <taxon>BOP clade</taxon>
        <taxon>Oryzoideae</taxon>
        <taxon>Oryzeae</taxon>
        <taxon>Oryzinae</taxon>
        <taxon>Oryza</taxon>
        <taxon>Oryza meyeriana</taxon>
    </lineage>
</organism>
<gene>
    <name evidence="2" type="ORF">E2562_021961</name>
</gene>
<reference evidence="2 3" key="1">
    <citation type="submission" date="2019-11" db="EMBL/GenBank/DDBJ databases">
        <title>Whole genome sequence of Oryza granulata.</title>
        <authorList>
            <person name="Li W."/>
        </authorList>
    </citation>
    <scope>NUCLEOTIDE SEQUENCE [LARGE SCALE GENOMIC DNA]</scope>
    <source>
        <strain evidence="3">cv. Menghai</strain>
        <tissue evidence="2">Leaf</tissue>
    </source>
</reference>
<name>A0A6G1DLM8_9ORYZ</name>
<protein>
    <submittedName>
        <fullName evidence="2">Uncharacterized protein</fullName>
    </submittedName>
</protein>